<name>A0A0J9CZ06_SPHYA</name>
<keyword evidence="10" id="KW-0418">Kinase</keyword>
<dbReference type="RefSeq" id="WP_048938222.1">
    <property type="nucleotide sequence ID" value="NZ_CP020926.1"/>
</dbReference>
<evidence type="ECO:0000313" key="11">
    <source>
        <dbReference type="Proteomes" id="UP000037029"/>
    </source>
</evidence>
<dbReference type="PROSITE" id="PS50113">
    <property type="entry name" value="PAC"/>
    <property type="match status" value="1"/>
</dbReference>
<dbReference type="EMBL" id="CP020926">
    <property type="protein sequence ID" value="ATP21748.1"/>
    <property type="molecule type" value="Genomic_DNA"/>
</dbReference>
<evidence type="ECO:0000256" key="6">
    <source>
        <dbReference type="SAM" id="MobiDB-lite"/>
    </source>
</evidence>
<dbReference type="SMART" id="SM00448">
    <property type="entry name" value="REC"/>
    <property type="match status" value="2"/>
</dbReference>
<accession>A0A0J9CZ06</accession>
<dbReference type="CDD" id="cd18161">
    <property type="entry name" value="REC_hyHK_blue-like"/>
    <property type="match status" value="1"/>
</dbReference>
<evidence type="ECO:0000256" key="5">
    <source>
        <dbReference type="SAM" id="Coils"/>
    </source>
</evidence>
<feature type="compositionally biased region" description="Polar residues" evidence="6">
    <location>
        <begin position="896"/>
        <end position="906"/>
    </location>
</feature>
<keyword evidence="5" id="KW-0175">Coiled coil</keyword>
<gene>
    <name evidence="10" type="ORF">BV87_25080</name>
</gene>
<dbReference type="Pfam" id="PF02518">
    <property type="entry name" value="HATPase_c"/>
    <property type="match status" value="1"/>
</dbReference>
<dbReference type="Gene3D" id="1.10.287.130">
    <property type="match status" value="1"/>
</dbReference>
<dbReference type="PRINTS" id="PR00344">
    <property type="entry name" value="BCTRLSENSOR"/>
</dbReference>
<feature type="domain" description="Response regulatory" evidence="8">
    <location>
        <begin position="927"/>
        <end position="1038"/>
    </location>
</feature>
<protein>
    <recommendedName>
        <fullName evidence="2">histidine kinase</fullName>
        <ecNumber evidence="2">2.7.13.3</ecNumber>
    </recommendedName>
</protein>
<evidence type="ECO:0000259" key="8">
    <source>
        <dbReference type="PROSITE" id="PS50110"/>
    </source>
</evidence>
<dbReference type="CDD" id="cd00082">
    <property type="entry name" value="HisKA"/>
    <property type="match status" value="1"/>
</dbReference>
<sequence length="1040" mass="113802">MARLLRVHDWAATPLGPPENWPNGLKVALRLLLTSKFEMWLGWGPDIHFFYNDAYRPTLGNKHPRSIAMPTRELWAEIWDDIKGRLETVYQKGEATWDRALLLILERAGYPEETYHTFSYSPLLGDQGTVEGVFCAVSEETDRVISERRLESLRQLALALAGAQGHDAVLDAVEAELARNDRDMPFALIYLFDETGAPVLARNFAGMDPDHPCAHAVGSAEDPWGVKRVQLDWTAPLIDECTHSDLPTGSWDRPPTKIAVVPLVDRGNDRPLGALVVGLNPYRPAGEQYLSFLGLLAGQITAGLTSSYAFEAERERAAALAEVATMREEASRVLEQANRQLISEVELRTQERDRIRRLFRQAPSFMCILSGPDHVFDMVNDAYLQLVGHRDVVGMPLRDGLPEIAGQGFIELLDGVYQTGEPFVGRNLEAHLQRTPDGPLEIRFVNLIYQPIVEPDGSVSGIFVDGYDVTHQKRAEDQLHDLNETLEHRVEQRTEELGTALGRLQQETLDREAAEAALRQSQKLEALGKLTGGVAHDFNNLLQVVSGNLQLLSRDLAGNERAEQRVQNAMAGVSRGAKLASQLLAFGRRQPLEPKVVNLGRLINNMDDLLRRVIGEDVEIETILSGGLWNCLVDPGQIENAILNLAINARDAMPDGGRLTIEAANASLDDDYARQHDEVVAGQYVMVAVTDTGTGMAEDVIEQVFEPFFSTKPEGKGTGLGLSMVHGLVKQSGGHIKIYSEVGEGTTIKLYLRRETATEDLLTDTSTGPVRGGSETILVVEDDDAVRETAVSLLAELGYRVLKARDAQSALTVIESGVPMDLLFTDVVMPGPLRSPELARRAKERLPNLAVLFTSGYTENAIVHHGRLDPGVELLSKPYTREALARKVRHVLANEAQRQLSSQDADQGQEPSPPAASPAEGAARALRILLVEDDGLIRFNTADMLADLGHSVLEAEDAEAAEALLAENEVDLVLTDVGLPRASGIDLARSVMARSPAPAIVFASGDDSGISSTEFPNAVILLKPYCMDDLRKVLGAIVLG</sequence>
<dbReference type="SUPFAM" id="SSF52172">
    <property type="entry name" value="CheY-like"/>
    <property type="match status" value="2"/>
</dbReference>
<geneLocation type="plasmid" evidence="11">
    <name>pses220</name>
</geneLocation>
<dbReference type="SMART" id="SM00387">
    <property type="entry name" value="HATPase_c"/>
    <property type="match status" value="1"/>
</dbReference>
<dbReference type="PANTHER" id="PTHR43065">
    <property type="entry name" value="SENSOR HISTIDINE KINASE"/>
    <property type="match status" value="1"/>
</dbReference>
<feature type="domain" description="Response regulatory" evidence="8">
    <location>
        <begin position="776"/>
        <end position="892"/>
    </location>
</feature>
<dbReference type="SMART" id="SM00388">
    <property type="entry name" value="HisKA"/>
    <property type="match status" value="1"/>
</dbReference>
<dbReference type="InterPro" id="IPR013656">
    <property type="entry name" value="PAS_4"/>
</dbReference>
<dbReference type="InterPro" id="IPR004358">
    <property type="entry name" value="Sig_transdc_His_kin-like_C"/>
</dbReference>
<evidence type="ECO:0000256" key="2">
    <source>
        <dbReference type="ARBA" id="ARBA00012438"/>
    </source>
</evidence>
<dbReference type="InterPro" id="IPR003661">
    <property type="entry name" value="HisK_dim/P_dom"/>
</dbReference>
<evidence type="ECO:0000256" key="1">
    <source>
        <dbReference type="ARBA" id="ARBA00000085"/>
    </source>
</evidence>
<dbReference type="SUPFAM" id="SSF55785">
    <property type="entry name" value="PYP-like sensor domain (PAS domain)"/>
    <property type="match status" value="1"/>
</dbReference>
<dbReference type="AlphaFoldDB" id="A0A0J9CZ06"/>
<dbReference type="SUPFAM" id="SSF47384">
    <property type="entry name" value="Homodimeric domain of signal transducing histidine kinase"/>
    <property type="match status" value="1"/>
</dbReference>
<dbReference type="InterPro" id="IPR011006">
    <property type="entry name" value="CheY-like_superfamily"/>
</dbReference>
<dbReference type="Proteomes" id="UP000037029">
    <property type="component" value="Plasmid pses220"/>
</dbReference>
<evidence type="ECO:0000259" key="7">
    <source>
        <dbReference type="PROSITE" id="PS50109"/>
    </source>
</evidence>
<dbReference type="GO" id="GO:0000155">
    <property type="term" value="F:phosphorelay sensor kinase activity"/>
    <property type="evidence" value="ECO:0007669"/>
    <property type="project" value="InterPro"/>
</dbReference>
<feature type="region of interest" description="Disordered" evidence="6">
    <location>
        <begin position="896"/>
        <end position="919"/>
    </location>
</feature>
<feature type="modified residue" description="4-aspartylphosphate" evidence="4">
    <location>
        <position position="826"/>
    </location>
</feature>
<dbReference type="SUPFAM" id="SSF55874">
    <property type="entry name" value="ATPase domain of HSP90 chaperone/DNA topoisomerase II/histidine kinase"/>
    <property type="match status" value="1"/>
</dbReference>
<dbReference type="Gene3D" id="3.30.565.10">
    <property type="entry name" value="Histidine kinase-like ATPase, C-terminal domain"/>
    <property type="match status" value="1"/>
</dbReference>
<dbReference type="InterPro" id="IPR001789">
    <property type="entry name" value="Sig_transdc_resp-reg_receiver"/>
</dbReference>
<comment type="catalytic activity">
    <reaction evidence="1">
        <text>ATP + protein L-histidine = ADP + protein N-phospho-L-histidine.</text>
        <dbReference type="EC" id="2.7.13.3"/>
    </reaction>
</comment>
<evidence type="ECO:0000259" key="9">
    <source>
        <dbReference type="PROSITE" id="PS50113"/>
    </source>
</evidence>
<feature type="coiled-coil region" evidence="5">
    <location>
        <begin position="472"/>
        <end position="524"/>
    </location>
</feature>
<dbReference type="Pfam" id="PF00072">
    <property type="entry name" value="Response_reg"/>
    <property type="match status" value="2"/>
</dbReference>
<evidence type="ECO:0000256" key="3">
    <source>
        <dbReference type="ARBA" id="ARBA00022553"/>
    </source>
</evidence>
<dbReference type="InterPro" id="IPR003594">
    <property type="entry name" value="HATPase_dom"/>
</dbReference>
<dbReference type="PROSITE" id="PS50110">
    <property type="entry name" value="RESPONSE_REGULATORY"/>
    <property type="match status" value="2"/>
</dbReference>
<dbReference type="SUPFAM" id="SSF55781">
    <property type="entry name" value="GAF domain-like"/>
    <property type="match status" value="1"/>
</dbReference>
<dbReference type="InterPro" id="IPR000700">
    <property type="entry name" value="PAS-assoc_C"/>
</dbReference>
<evidence type="ECO:0000313" key="10">
    <source>
        <dbReference type="EMBL" id="ATP21748.1"/>
    </source>
</evidence>
<dbReference type="PROSITE" id="PS50109">
    <property type="entry name" value="HIS_KIN"/>
    <property type="match status" value="1"/>
</dbReference>
<dbReference type="PANTHER" id="PTHR43065:SF42">
    <property type="entry name" value="TWO-COMPONENT SENSOR PPRA"/>
    <property type="match status" value="1"/>
</dbReference>
<dbReference type="InterPro" id="IPR005467">
    <property type="entry name" value="His_kinase_dom"/>
</dbReference>
<feature type="domain" description="Histidine kinase" evidence="7">
    <location>
        <begin position="533"/>
        <end position="756"/>
    </location>
</feature>
<dbReference type="InterPro" id="IPR035965">
    <property type="entry name" value="PAS-like_dom_sf"/>
</dbReference>
<dbReference type="InterPro" id="IPR036890">
    <property type="entry name" value="HATPase_C_sf"/>
</dbReference>
<feature type="domain" description="PAC" evidence="9">
    <location>
        <begin position="426"/>
        <end position="481"/>
    </location>
</feature>
<dbReference type="Pfam" id="PF08448">
    <property type="entry name" value="PAS_4"/>
    <property type="match status" value="1"/>
</dbReference>
<organism evidence="10 11">
    <name type="scientific">Sphingobium yanoikuyae</name>
    <name type="common">Sphingomonas yanoikuyae</name>
    <dbReference type="NCBI Taxonomy" id="13690"/>
    <lineage>
        <taxon>Bacteria</taxon>
        <taxon>Pseudomonadati</taxon>
        <taxon>Pseudomonadota</taxon>
        <taxon>Alphaproteobacteria</taxon>
        <taxon>Sphingomonadales</taxon>
        <taxon>Sphingomonadaceae</taxon>
        <taxon>Sphingobium</taxon>
    </lineage>
</organism>
<dbReference type="InterPro" id="IPR036097">
    <property type="entry name" value="HisK_dim/P_sf"/>
</dbReference>
<evidence type="ECO:0000256" key="4">
    <source>
        <dbReference type="PROSITE-ProRule" id="PRU00169"/>
    </source>
</evidence>
<dbReference type="Gene3D" id="3.30.450.20">
    <property type="entry name" value="PAS domain"/>
    <property type="match status" value="2"/>
</dbReference>
<dbReference type="Gene3D" id="3.40.50.2300">
    <property type="match status" value="2"/>
</dbReference>
<feature type="modified residue" description="4-aspartylphosphate" evidence="4">
    <location>
        <position position="976"/>
    </location>
</feature>
<keyword evidence="3 4" id="KW-0597">Phosphoprotein</keyword>
<keyword evidence="10" id="KW-0808">Transferase</keyword>
<keyword evidence="10" id="KW-0614">Plasmid</keyword>
<reference evidence="10 11" key="1">
    <citation type="submission" date="2017-04" db="EMBL/GenBank/DDBJ databases">
        <title>Characterization, genome and methylation analysis of a phthalic acid esters degrading strain Sphingobium yanoikuyae SHJ.</title>
        <authorList>
            <person name="Feng L."/>
        </authorList>
    </citation>
    <scope>NUCLEOTIDE SEQUENCE [LARGE SCALE GENOMIC DNA]</scope>
    <source>
        <strain evidence="10 11">SHJ</strain>
        <plasmid evidence="11">Plasmid pses220</plasmid>
    </source>
</reference>
<dbReference type="EC" id="2.7.13.3" evidence="2"/>
<proteinExistence type="predicted"/>
<dbReference type="CDD" id="cd16919">
    <property type="entry name" value="HATPase_CckA-like"/>
    <property type="match status" value="1"/>
</dbReference>
<feature type="coiled-coil region" evidence="5">
    <location>
        <begin position="309"/>
        <end position="340"/>
    </location>
</feature>